<keyword evidence="6" id="KW-0411">Iron-sulfur</keyword>
<dbReference type="InterPro" id="IPR036136">
    <property type="entry name" value="Nit/Sulf_reduc_fer-like_dom_sf"/>
</dbReference>
<evidence type="ECO:0000256" key="3">
    <source>
        <dbReference type="ARBA" id="ARBA00022723"/>
    </source>
</evidence>
<dbReference type="InterPro" id="IPR005117">
    <property type="entry name" value="NiRdtase/SiRdtase_haem-b_fer"/>
</dbReference>
<dbReference type="InterPro" id="IPR051329">
    <property type="entry name" value="NIR_SIR_4Fe-4S"/>
</dbReference>
<dbReference type="AlphaFoldDB" id="A0A075WCT2"/>
<feature type="domain" description="Nitrite/sulphite reductase 4Fe-4S" evidence="7">
    <location>
        <begin position="106"/>
        <end position="253"/>
    </location>
</feature>
<evidence type="ECO:0000256" key="1">
    <source>
        <dbReference type="ARBA" id="ARBA00022485"/>
    </source>
</evidence>
<dbReference type="PANTHER" id="PTHR32439">
    <property type="entry name" value="FERREDOXIN--NITRITE REDUCTASE, CHLOROPLASTIC"/>
    <property type="match status" value="1"/>
</dbReference>
<evidence type="ECO:0000313" key="9">
    <source>
        <dbReference type="EMBL" id="AIG96999.1"/>
    </source>
</evidence>
<keyword evidence="4 9" id="KW-0560">Oxidoreductase</keyword>
<dbReference type="Pfam" id="PF01077">
    <property type="entry name" value="NIR_SIR"/>
    <property type="match status" value="1"/>
</dbReference>
<keyword evidence="3" id="KW-0479">Metal-binding</keyword>
<dbReference type="InterPro" id="IPR045854">
    <property type="entry name" value="NO2/SO3_Rdtase_4Fe4S_sf"/>
</dbReference>
<dbReference type="Proteomes" id="UP000028501">
    <property type="component" value="Chromosome"/>
</dbReference>
<evidence type="ECO:0000259" key="8">
    <source>
        <dbReference type="Pfam" id="PF03460"/>
    </source>
</evidence>
<dbReference type="PANTHER" id="PTHR32439:SF9">
    <property type="entry name" value="BLR3264 PROTEIN"/>
    <property type="match status" value="1"/>
</dbReference>
<evidence type="ECO:0000259" key="7">
    <source>
        <dbReference type="Pfam" id="PF01077"/>
    </source>
</evidence>
<gene>
    <name evidence="9" type="ORF">AFULGI_00001630</name>
</gene>
<reference evidence="9 10" key="1">
    <citation type="submission" date="2013-07" db="EMBL/GenBank/DDBJ databases">
        <title>Genome of Archaeoglobus fulgidus.</title>
        <authorList>
            <person name="Fiebig A."/>
            <person name="Birkeland N.-K."/>
        </authorList>
    </citation>
    <scope>NUCLEOTIDE SEQUENCE [LARGE SCALE GENOMIC DNA]</scope>
    <source>
        <strain evidence="9 10">DSM 8774</strain>
    </source>
</reference>
<dbReference type="GO" id="GO:0048307">
    <property type="term" value="F:ferredoxin-nitrite reductase activity"/>
    <property type="evidence" value="ECO:0007669"/>
    <property type="project" value="UniProtKB-EC"/>
</dbReference>
<dbReference type="Gene3D" id="3.90.480.10">
    <property type="entry name" value="Sulfite Reductase Hemoprotein,Domain 2"/>
    <property type="match status" value="1"/>
</dbReference>
<name>A0A075WCT2_ARCFL</name>
<dbReference type="GeneID" id="24793715"/>
<dbReference type="PROSITE" id="PS00365">
    <property type="entry name" value="NIR_SIR"/>
    <property type="match status" value="1"/>
</dbReference>
<evidence type="ECO:0000313" key="10">
    <source>
        <dbReference type="Proteomes" id="UP000028501"/>
    </source>
</evidence>
<evidence type="ECO:0000256" key="4">
    <source>
        <dbReference type="ARBA" id="ARBA00023002"/>
    </source>
</evidence>
<dbReference type="EMBL" id="CP006577">
    <property type="protein sequence ID" value="AIG96999.1"/>
    <property type="molecule type" value="Genomic_DNA"/>
</dbReference>
<dbReference type="GO" id="GO:0020037">
    <property type="term" value="F:heme binding"/>
    <property type="evidence" value="ECO:0007669"/>
    <property type="project" value="InterPro"/>
</dbReference>
<dbReference type="Pfam" id="PF03460">
    <property type="entry name" value="NIR_SIR_ferr"/>
    <property type="match status" value="2"/>
</dbReference>
<dbReference type="RefSeq" id="WP_010877676.1">
    <property type="nucleotide sequence ID" value="NZ_CP006577.1"/>
</dbReference>
<dbReference type="EC" id="1.7.7.1" evidence="9"/>
<dbReference type="InterPro" id="IPR006067">
    <property type="entry name" value="NO2/SO3_Rdtase_4Fe4S_dom"/>
</dbReference>
<feature type="domain" description="Nitrite/Sulfite reductase ferredoxin-like" evidence="8">
    <location>
        <begin position="28"/>
        <end position="87"/>
    </location>
</feature>
<evidence type="ECO:0000256" key="5">
    <source>
        <dbReference type="ARBA" id="ARBA00023004"/>
    </source>
</evidence>
<sequence>MAIEVELHKLREWMWKYSLGRDGGNNSDHFLRIKIPGGIISPDRLRGVAELSDKYGRGYAEITTRQDIQLHWIEAEDALEIFAEMEKLGFTTDLCSQAFAETCHGDVRNAVCCPLSGKKGYDAYWLVREITDFFSGNPDYVSLPHKFKIGISTCESNCIREEAQDLAMQWNGEGFVPLVGGGLGASKPGVRKAKSLRIVVYEEDAFDFIRTVIDIYKDFRAERKAEARFKNFFETAGCEWLRREIELRMGVKFDLADDFNCNPPSEHTEGLQDDGSNYYTLPVFAGILDSERLSFIAEVAEEFDGGIRLTPWQNVVFTDIDDLKALKERLSEQFDLSAPRMHIACASNFCGKTLVHAKDVLRHIPASDRFVGVSGCSNACACHPLAEIGLCGKVKAGKQLYDVFIHGWKEAENLSVEEAVELIKKHLGDGYGAKAD</sequence>
<evidence type="ECO:0000256" key="6">
    <source>
        <dbReference type="ARBA" id="ARBA00023014"/>
    </source>
</evidence>
<keyword evidence="2" id="KW-0349">Heme</keyword>
<feature type="domain" description="Nitrite/Sulfite reductase ferredoxin-like" evidence="8">
    <location>
        <begin position="272"/>
        <end position="332"/>
    </location>
</feature>
<dbReference type="GO" id="GO:0051539">
    <property type="term" value="F:4 iron, 4 sulfur cluster binding"/>
    <property type="evidence" value="ECO:0007669"/>
    <property type="project" value="UniProtKB-KW"/>
</dbReference>
<organism evidence="9 10">
    <name type="scientific">Archaeoglobus fulgidus DSM 8774</name>
    <dbReference type="NCBI Taxonomy" id="1344584"/>
    <lineage>
        <taxon>Archaea</taxon>
        <taxon>Methanobacteriati</taxon>
        <taxon>Methanobacteriota</taxon>
        <taxon>Archaeoglobi</taxon>
        <taxon>Archaeoglobales</taxon>
        <taxon>Archaeoglobaceae</taxon>
        <taxon>Archaeoglobus</taxon>
    </lineage>
</organism>
<evidence type="ECO:0000256" key="2">
    <source>
        <dbReference type="ARBA" id="ARBA00022617"/>
    </source>
</evidence>
<dbReference type="Gene3D" id="3.30.413.10">
    <property type="entry name" value="Sulfite Reductase Hemoprotein, domain 1"/>
    <property type="match status" value="1"/>
</dbReference>
<dbReference type="GO" id="GO:0046872">
    <property type="term" value="F:metal ion binding"/>
    <property type="evidence" value="ECO:0007669"/>
    <property type="project" value="UniProtKB-KW"/>
</dbReference>
<dbReference type="HOGENOM" id="CLU_015667_2_4_2"/>
<proteinExistence type="predicted"/>
<dbReference type="SUPFAM" id="SSF55124">
    <property type="entry name" value="Nitrite/Sulfite reductase N-terminal domain-like"/>
    <property type="match status" value="2"/>
</dbReference>
<dbReference type="SUPFAM" id="SSF56014">
    <property type="entry name" value="Nitrite and sulphite reductase 4Fe-4S domain-like"/>
    <property type="match status" value="2"/>
</dbReference>
<accession>A0A075WCT2</accession>
<protein>
    <submittedName>
        <fullName evidence="9">Sulfite reductase, beta subunit (Hemoprotein)</fullName>
        <ecNumber evidence="9">1.7.7.1</ecNumber>
    </submittedName>
</protein>
<dbReference type="InterPro" id="IPR006066">
    <property type="entry name" value="NO2/SO3_Rdtase_FeS/sirohaem_BS"/>
</dbReference>
<dbReference type="KEGG" id="afg:AFULGI_00001630"/>
<keyword evidence="1" id="KW-0004">4Fe-4S</keyword>
<keyword evidence="5" id="KW-0408">Iron</keyword>